<dbReference type="PROSITE" id="PS50853">
    <property type="entry name" value="FN3"/>
    <property type="match status" value="1"/>
</dbReference>
<dbReference type="Gene3D" id="2.60.40.10">
    <property type="entry name" value="Immunoglobulins"/>
    <property type="match status" value="1"/>
</dbReference>
<keyword evidence="1" id="KW-0326">Glycosidase</keyword>
<dbReference type="RefSeq" id="WP_047317369.1">
    <property type="nucleotide sequence ID" value="NZ_LDPO01000001.1"/>
</dbReference>
<evidence type="ECO:0000313" key="4">
    <source>
        <dbReference type="EMBL" id="KLO31583.1"/>
    </source>
</evidence>
<feature type="domain" description="Fibronectin type-III" evidence="3">
    <location>
        <begin position="243"/>
        <end position="339"/>
    </location>
</feature>
<dbReference type="InterPro" id="IPR003961">
    <property type="entry name" value="FN3_dom"/>
</dbReference>
<keyword evidence="2" id="KW-0119">Carbohydrate metabolism</keyword>
<evidence type="ECO:0000256" key="2">
    <source>
        <dbReference type="ARBA" id="ARBA00023326"/>
    </source>
</evidence>
<keyword evidence="2" id="KW-0624">Polysaccharide degradation</keyword>
<name>A0ABR5FKN5_9MYCO</name>
<dbReference type="Proteomes" id="UP000036464">
    <property type="component" value="Unassembled WGS sequence"/>
</dbReference>
<reference evidence="4 5" key="1">
    <citation type="submission" date="2015-05" db="EMBL/GenBank/DDBJ databases">
        <title>Genome sequence of Mycobacterium heraklionense Davo strain.</title>
        <authorList>
            <person name="Greninger A.L."/>
            <person name="Cunningham G."/>
            <person name="Miller S."/>
        </authorList>
    </citation>
    <scope>NUCLEOTIDE SEQUENCE [LARGE SCALE GENOMIC DNA]</scope>
    <source>
        <strain evidence="4 5">Davo</strain>
    </source>
</reference>
<gene>
    <name evidence="4" type="ORF">ABW16_01745</name>
</gene>
<sequence>MSLPAEGGTYTEIVEPNVNPLAQRYWQTTDVFIRDYWNPDGSTFDCSDPAVGLGNLGLLTPFAADGSIRSDLFITSDGPNLGFYHPGELEPDTTEIAPDITVQQTPTAQSVRTTRNVITKLDDALSFTPLEANPVTDALHFELPLYNLPAIGTPGYQVKRGPMDYLQDRVIIAFGTDGSGQLMARVLPRCQTNKKGKIDLGRKKTESGQLTFNPLFDPNTGEVMWICRDGVQWRGLGGAPTFSSTAPVATAVSGDKATVAFTTPTGDEPYTYTVLQQVGGAGEFTSATLQGSPTVNGSTTTLTVSGLTTSSAYVFKVVAEGANDQTATSTASNSITAVA</sequence>
<dbReference type="CDD" id="cd00063">
    <property type="entry name" value="FN3"/>
    <property type="match status" value="1"/>
</dbReference>
<keyword evidence="1" id="KW-0378">Hydrolase</keyword>
<accession>A0ABR5FKN5</accession>
<organism evidence="4 5">
    <name type="scientific">Mycolicibacter heraklionensis</name>
    <dbReference type="NCBI Taxonomy" id="512402"/>
    <lineage>
        <taxon>Bacteria</taxon>
        <taxon>Bacillati</taxon>
        <taxon>Actinomycetota</taxon>
        <taxon>Actinomycetes</taxon>
        <taxon>Mycobacteriales</taxon>
        <taxon>Mycobacteriaceae</taxon>
        <taxon>Mycolicibacter</taxon>
    </lineage>
</organism>
<dbReference type="InterPro" id="IPR036116">
    <property type="entry name" value="FN3_sf"/>
</dbReference>
<dbReference type="InterPro" id="IPR013783">
    <property type="entry name" value="Ig-like_fold"/>
</dbReference>
<dbReference type="Pfam" id="PF00041">
    <property type="entry name" value="fn3"/>
    <property type="match status" value="1"/>
</dbReference>
<protein>
    <recommendedName>
        <fullName evidence="3">Fibronectin type-III domain-containing protein</fullName>
    </recommendedName>
</protein>
<dbReference type="EMBL" id="LDPO01000001">
    <property type="protein sequence ID" value="KLO31583.1"/>
    <property type="molecule type" value="Genomic_DNA"/>
</dbReference>
<evidence type="ECO:0000313" key="5">
    <source>
        <dbReference type="Proteomes" id="UP000036464"/>
    </source>
</evidence>
<dbReference type="SUPFAM" id="SSF49265">
    <property type="entry name" value="Fibronectin type III"/>
    <property type="match status" value="1"/>
</dbReference>
<proteinExistence type="predicted"/>
<evidence type="ECO:0000256" key="1">
    <source>
        <dbReference type="ARBA" id="ARBA00023295"/>
    </source>
</evidence>
<keyword evidence="5" id="KW-1185">Reference proteome</keyword>
<comment type="caution">
    <text evidence="4">The sequence shown here is derived from an EMBL/GenBank/DDBJ whole genome shotgun (WGS) entry which is preliminary data.</text>
</comment>
<evidence type="ECO:0000259" key="3">
    <source>
        <dbReference type="PROSITE" id="PS50853"/>
    </source>
</evidence>